<evidence type="ECO:0000256" key="4">
    <source>
        <dbReference type="ARBA" id="ARBA00023163"/>
    </source>
</evidence>
<sequence length="242" mass="27175">MQLVSKSQLPMLPQKRPHPDSKSKPPPLPEAEQKIYTSIKSKQSMGIWTADIKRETGLPNTVVTKALKSLQNKNLIKDVVNVHNRAKKMFMAVEFEPSREISGGSWYTDGKLDTELINALKRVCLRYIAEHKVTTMEEISRSIEASRVLNVPCSMQQLLEIVRTLVLDKEIEEFRSKGAGEFARVPSGKTCYRISRGKVGTEAGYLASVPCGVCPRISECTPDGVISPKTCVYYNKWLNLDF</sequence>
<dbReference type="SUPFAM" id="SSF46785">
    <property type="entry name" value="Winged helix' DNA-binding domain"/>
    <property type="match status" value="1"/>
</dbReference>
<dbReference type="PANTHER" id="PTHR12780">
    <property type="entry name" value="RNA POLYMERASE III DNA DIRECTED , 39KD SUBUNIT-RELATED"/>
    <property type="match status" value="1"/>
</dbReference>
<dbReference type="PIRSF" id="PIRSF028763">
    <property type="entry name" value="RNA_pol_Rpc34"/>
    <property type="match status" value="1"/>
</dbReference>
<dbReference type="InterPro" id="IPR007832">
    <property type="entry name" value="RNA_pol_Rpc34"/>
</dbReference>
<gene>
    <name evidence="8" type="ORF">ZIOFF_022356</name>
</gene>
<dbReference type="AlphaFoldDB" id="A0A8J5HK16"/>
<keyword evidence="9" id="KW-1185">Reference proteome</keyword>
<accession>A0A8J5HK16</accession>
<keyword evidence="3 6" id="KW-0240">DNA-directed RNA polymerase</keyword>
<dbReference type="Gene3D" id="1.10.10.10">
    <property type="entry name" value="Winged helix-like DNA-binding domain superfamily/Winged helix DNA-binding domain"/>
    <property type="match status" value="1"/>
</dbReference>
<dbReference type="FunFam" id="1.10.10.10:FF:000116">
    <property type="entry name" value="DNA-directed RNA polymerase III subunit RPC6"/>
    <property type="match status" value="1"/>
</dbReference>
<dbReference type="Pfam" id="PF05158">
    <property type="entry name" value="RNA_pol_Rpc34"/>
    <property type="match status" value="1"/>
</dbReference>
<comment type="subcellular location">
    <subcellularLocation>
        <location evidence="1 6">Nucleus</location>
    </subcellularLocation>
</comment>
<evidence type="ECO:0000313" key="8">
    <source>
        <dbReference type="EMBL" id="KAG6518875.1"/>
    </source>
</evidence>
<name>A0A8J5HK16_ZINOF</name>
<reference evidence="8 9" key="1">
    <citation type="submission" date="2020-08" db="EMBL/GenBank/DDBJ databases">
        <title>Plant Genome Project.</title>
        <authorList>
            <person name="Zhang R.-G."/>
        </authorList>
    </citation>
    <scope>NUCLEOTIDE SEQUENCE [LARGE SCALE GENOMIC DNA]</scope>
    <source>
        <tissue evidence="8">Rhizome</tissue>
    </source>
</reference>
<evidence type="ECO:0000256" key="3">
    <source>
        <dbReference type="ARBA" id="ARBA00022478"/>
    </source>
</evidence>
<organism evidence="8 9">
    <name type="scientific">Zingiber officinale</name>
    <name type="common">Ginger</name>
    <name type="synonym">Amomum zingiber</name>
    <dbReference type="NCBI Taxonomy" id="94328"/>
    <lineage>
        <taxon>Eukaryota</taxon>
        <taxon>Viridiplantae</taxon>
        <taxon>Streptophyta</taxon>
        <taxon>Embryophyta</taxon>
        <taxon>Tracheophyta</taxon>
        <taxon>Spermatophyta</taxon>
        <taxon>Magnoliopsida</taxon>
        <taxon>Liliopsida</taxon>
        <taxon>Zingiberales</taxon>
        <taxon>Zingiberaceae</taxon>
        <taxon>Zingiber</taxon>
    </lineage>
</organism>
<comment type="function">
    <text evidence="6">DNA-dependent RNA polymerase catalyzes the transcription of DNA into RNA using the four ribonucleoside triphosphates as substrates. Specific peripheric component of RNA polymerase III which synthesizes small RNAs, such as 5S rRNA and tRNAs.</text>
</comment>
<evidence type="ECO:0000256" key="5">
    <source>
        <dbReference type="ARBA" id="ARBA00023242"/>
    </source>
</evidence>
<evidence type="ECO:0000313" key="9">
    <source>
        <dbReference type="Proteomes" id="UP000734854"/>
    </source>
</evidence>
<dbReference type="InterPro" id="IPR036390">
    <property type="entry name" value="WH_DNA-bd_sf"/>
</dbReference>
<protein>
    <recommendedName>
        <fullName evidence="6">DNA-directed RNA polymerase III subunit RPC6</fullName>
        <shortName evidence="6">RNA polymerase III subunit C6</shortName>
    </recommendedName>
</protein>
<evidence type="ECO:0000256" key="1">
    <source>
        <dbReference type="ARBA" id="ARBA00004123"/>
    </source>
</evidence>
<evidence type="ECO:0000256" key="6">
    <source>
        <dbReference type="PIRNR" id="PIRNR028763"/>
    </source>
</evidence>
<feature type="region of interest" description="Disordered" evidence="7">
    <location>
        <begin position="1"/>
        <end position="30"/>
    </location>
</feature>
<keyword evidence="5 6" id="KW-0539">Nucleus</keyword>
<dbReference type="GO" id="GO:0006383">
    <property type="term" value="P:transcription by RNA polymerase III"/>
    <property type="evidence" value="ECO:0007669"/>
    <property type="project" value="UniProtKB-UniRule"/>
</dbReference>
<dbReference type="InterPro" id="IPR036388">
    <property type="entry name" value="WH-like_DNA-bd_sf"/>
</dbReference>
<comment type="caution">
    <text evidence="8">The sequence shown here is derived from an EMBL/GenBank/DDBJ whole genome shotgun (WGS) entry which is preliminary data.</text>
</comment>
<dbReference type="GO" id="GO:0005666">
    <property type="term" value="C:RNA polymerase III complex"/>
    <property type="evidence" value="ECO:0007669"/>
    <property type="project" value="UniProtKB-UniRule"/>
</dbReference>
<dbReference type="InterPro" id="IPR016049">
    <property type="entry name" value="RNA_pol_Rpc34-like"/>
</dbReference>
<dbReference type="Proteomes" id="UP000734854">
    <property type="component" value="Unassembled WGS sequence"/>
</dbReference>
<evidence type="ECO:0000256" key="2">
    <source>
        <dbReference type="ARBA" id="ARBA00011038"/>
    </source>
</evidence>
<comment type="similarity">
    <text evidence="2 6">Belongs to the eukaryotic RPC34/RPC39 RNA polymerase subunit family.</text>
</comment>
<dbReference type="EMBL" id="JACMSC010000006">
    <property type="protein sequence ID" value="KAG6518875.1"/>
    <property type="molecule type" value="Genomic_DNA"/>
</dbReference>
<proteinExistence type="inferred from homology"/>
<dbReference type="GO" id="GO:0005654">
    <property type="term" value="C:nucleoplasm"/>
    <property type="evidence" value="ECO:0007669"/>
    <property type="project" value="UniProtKB-ARBA"/>
</dbReference>
<evidence type="ECO:0000256" key="7">
    <source>
        <dbReference type="SAM" id="MobiDB-lite"/>
    </source>
</evidence>
<keyword evidence="4 6" id="KW-0804">Transcription</keyword>
<dbReference type="GO" id="GO:0005737">
    <property type="term" value="C:cytoplasm"/>
    <property type="evidence" value="ECO:0007669"/>
    <property type="project" value="UniProtKB-ARBA"/>
</dbReference>